<evidence type="ECO:0000313" key="2">
    <source>
        <dbReference type="Proteomes" id="UP000237105"/>
    </source>
</evidence>
<reference evidence="2" key="1">
    <citation type="submission" date="2016-06" db="EMBL/GenBank/DDBJ databases">
        <title>Parallel loss of symbiosis genes in relatives of nitrogen-fixing non-legume Parasponia.</title>
        <authorList>
            <person name="Van Velzen R."/>
            <person name="Holmer R."/>
            <person name="Bu F."/>
            <person name="Rutten L."/>
            <person name="Van Zeijl A."/>
            <person name="Liu W."/>
            <person name="Santuari L."/>
            <person name="Cao Q."/>
            <person name="Sharma T."/>
            <person name="Shen D."/>
            <person name="Roswanjaya Y."/>
            <person name="Wardhani T."/>
            <person name="Kalhor M.S."/>
            <person name="Jansen J."/>
            <person name="Van den Hoogen J."/>
            <person name="Gungor B."/>
            <person name="Hartog M."/>
            <person name="Hontelez J."/>
            <person name="Verver J."/>
            <person name="Yang W.-C."/>
            <person name="Schijlen E."/>
            <person name="Repin R."/>
            <person name="Schilthuizen M."/>
            <person name="Schranz E."/>
            <person name="Heidstra R."/>
            <person name="Miyata K."/>
            <person name="Fedorova E."/>
            <person name="Kohlen W."/>
            <person name="Bisseling T."/>
            <person name="Smit S."/>
            <person name="Geurts R."/>
        </authorList>
    </citation>
    <scope>NUCLEOTIDE SEQUENCE [LARGE SCALE GENOMIC DNA]</scope>
    <source>
        <strain evidence="2">cv. WU1-14</strain>
    </source>
</reference>
<protein>
    <submittedName>
        <fullName evidence="1">Uncharacterized protein</fullName>
    </submittedName>
</protein>
<keyword evidence="2" id="KW-1185">Reference proteome</keyword>
<sequence>MAQINPELLRRKAGLFDLFISDFNNLFLLQKSSSITRSYYFYLWRHMTIEKIPSSDKGWCVGGFLTVLVIDPNECHFKDLLASSTLALVGWYLASNLVLRRHGVT</sequence>
<dbReference type="Proteomes" id="UP000237105">
    <property type="component" value="Unassembled WGS sequence"/>
</dbReference>
<organism evidence="1 2">
    <name type="scientific">Parasponia andersonii</name>
    <name type="common">Sponia andersonii</name>
    <dbReference type="NCBI Taxonomy" id="3476"/>
    <lineage>
        <taxon>Eukaryota</taxon>
        <taxon>Viridiplantae</taxon>
        <taxon>Streptophyta</taxon>
        <taxon>Embryophyta</taxon>
        <taxon>Tracheophyta</taxon>
        <taxon>Spermatophyta</taxon>
        <taxon>Magnoliopsida</taxon>
        <taxon>eudicotyledons</taxon>
        <taxon>Gunneridae</taxon>
        <taxon>Pentapetalae</taxon>
        <taxon>rosids</taxon>
        <taxon>fabids</taxon>
        <taxon>Rosales</taxon>
        <taxon>Cannabaceae</taxon>
        <taxon>Parasponia</taxon>
    </lineage>
</organism>
<dbReference type="EMBL" id="JXTB01000009">
    <property type="protein sequence ID" value="PON78425.1"/>
    <property type="molecule type" value="Genomic_DNA"/>
</dbReference>
<proteinExistence type="predicted"/>
<name>A0A2P5DYN9_PARAD</name>
<evidence type="ECO:0000313" key="1">
    <source>
        <dbReference type="EMBL" id="PON78425.1"/>
    </source>
</evidence>
<comment type="caution">
    <text evidence="1">The sequence shown here is derived from an EMBL/GenBank/DDBJ whole genome shotgun (WGS) entry which is preliminary data.</text>
</comment>
<gene>
    <name evidence="1" type="ORF">PanWU01x14_020630</name>
</gene>
<dbReference type="AlphaFoldDB" id="A0A2P5DYN9"/>
<accession>A0A2P5DYN9</accession>